<dbReference type="InterPro" id="IPR004518">
    <property type="entry name" value="MazG-like_dom"/>
</dbReference>
<sequence length="275" mass="31191">MTDESRYDTDALLAIMARLRDPQRGCPWDVRQDFDSIARYTLEEAHEVVDAIERRDFDDIRDELGDLLFQVVFHARMAEEAGHFAYADVVQAIAGKLVRRHPHVFGDTRYRDAAEQTRAWEAIKAEERRARGDVLSDSVLDGASRGHSEWQRALKLQELAATVGFDWPGPGPVLDKLDEEMAELRAEFGRAVAVPADVARIEDELGDLLFVAVNLARHARIDPARALRHANAKFERRFRAMERRARERGLDMAQLDLAAQDVLWDAVKAAERGAH</sequence>
<dbReference type="GO" id="GO:0046061">
    <property type="term" value="P:dATP catabolic process"/>
    <property type="evidence" value="ECO:0007669"/>
    <property type="project" value="TreeGrafter"/>
</dbReference>
<evidence type="ECO:0000313" key="2">
    <source>
        <dbReference type="EMBL" id="THD11609.1"/>
    </source>
</evidence>
<reference evidence="2 3" key="1">
    <citation type="submission" date="2017-02" db="EMBL/GenBank/DDBJ databases">
        <title>Whole genome sequencing of Metallibacterium scheffleri DSM 24874 (T).</title>
        <authorList>
            <person name="Kumar S."/>
            <person name="Patil P."/>
            <person name="Patil P.B."/>
        </authorList>
    </citation>
    <scope>NUCLEOTIDE SEQUENCE [LARGE SCALE GENOMIC DNA]</scope>
    <source>
        <strain evidence="2 3">DSM 24874</strain>
    </source>
</reference>
<dbReference type="InterPro" id="IPR011551">
    <property type="entry name" value="NTP_PyrPHydrolase_MazG"/>
</dbReference>
<dbReference type="Proteomes" id="UP000307749">
    <property type="component" value="Unassembled WGS sequence"/>
</dbReference>
<dbReference type="EMBL" id="MWQO01000009">
    <property type="protein sequence ID" value="THD11609.1"/>
    <property type="molecule type" value="Genomic_DNA"/>
</dbReference>
<proteinExistence type="predicted"/>
<organism evidence="2 3">
    <name type="scientific">Metallibacterium scheffleri</name>
    <dbReference type="NCBI Taxonomy" id="993689"/>
    <lineage>
        <taxon>Bacteria</taxon>
        <taxon>Pseudomonadati</taxon>
        <taxon>Pseudomonadota</taxon>
        <taxon>Gammaproteobacteria</taxon>
        <taxon>Lysobacterales</taxon>
        <taxon>Rhodanobacteraceae</taxon>
        <taxon>Metallibacterium</taxon>
    </lineage>
</organism>
<dbReference type="OrthoDB" id="9808939at2"/>
<dbReference type="GO" id="GO:0046081">
    <property type="term" value="P:dUTP catabolic process"/>
    <property type="evidence" value="ECO:0007669"/>
    <property type="project" value="TreeGrafter"/>
</dbReference>
<dbReference type="GO" id="GO:0046076">
    <property type="term" value="P:dTTP catabolic process"/>
    <property type="evidence" value="ECO:0007669"/>
    <property type="project" value="TreeGrafter"/>
</dbReference>
<protein>
    <submittedName>
        <fullName evidence="2">Nucleoside triphosphate pyrophosphohydrolase</fullName>
    </submittedName>
</protein>
<dbReference type="InterPro" id="IPR048011">
    <property type="entry name" value="NTP-PPase_MazG-like_C"/>
</dbReference>
<dbReference type="CDD" id="cd11529">
    <property type="entry name" value="NTP-PPase_MazG_Cterm"/>
    <property type="match status" value="1"/>
</dbReference>
<feature type="domain" description="NTP pyrophosphohydrolase MazG-like" evidence="1">
    <location>
        <begin position="177"/>
        <end position="237"/>
    </location>
</feature>
<dbReference type="RefSeq" id="WP_081128842.1">
    <property type="nucleotide sequence ID" value="NZ_LDOS01000002.1"/>
</dbReference>
<dbReference type="FunFam" id="1.10.287.1080:FF:000001">
    <property type="entry name" value="Nucleoside triphosphate pyrophosphohydrolase"/>
    <property type="match status" value="1"/>
</dbReference>
<dbReference type="PANTHER" id="PTHR30522:SF0">
    <property type="entry name" value="NUCLEOSIDE TRIPHOSPHATE PYROPHOSPHOHYDROLASE"/>
    <property type="match status" value="1"/>
</dbReference>
<dbReference type="GO" id="GO:0047429">
    <property type="term" value="F:nucleoside triphosphate diphosphatase activity"/>
    <property type="evidence" value="ECO:0007669"/>
    <property type="project" value="InterPro"/>
</dbReference>
<accession>A0A4S3KRE4</accession>
<dbReference type="STRING" id="993689.GCA_002077135_02882"/>
<dbReference type="GO" id="GO:0046052">
    <property type="term" value="P:UTP catabolic process"/>
    <property type="evidence" value="ECO:0007669"/>
    <property type="project" value="TreeGrafter"/>
</dbReference>
<keyword evidence="2" id="KW-0378">Hydrolase</keyword>
<keyword evidence="3" id="KW-1185">Reference proteome</keyword>
<dbReference type="AlphaFoldDB" id="A0A4S3KRE4"/>
<dbReference type="Pfam" id="PF03819">
    <property type="entry name" value="MazG"/>
    <property type="match status" value="2"/>
</dbReference>
<dbReference type="NCBIfam" id="TIGR00444">
    <property type="entry name" value="mazG"/>
    <property type="match status" value="1"/>
</dbReference>
<dbReference type="InterPro" id="IPR048015">
    <property type="entry name" value="NTP-PPase_MazG-like_N"/>
</dbReference>
<dbReference type="PANTHER" id="PTHR30522">
    <property type="entry name" value="NUCLEOSIDE TRIPHOSPHATE PYROPHOSPHOHYDROLASE"/>
    <property type="match status" value="1"/>
</dbReference>
<dbReference type="SUPFAM" id="SSF101386">
    <property type="entry name" value="all-alpha NTP pyrophosphatases"/>
    <property type="match status" value="2"/>
</dbReference>
<gene>
    <name evidence="2" type="ORF">B1806_02835</name>
</gene>
<evidence type="ECO:0000259" key="1">
    <source>
        <dbReference type="Pfam" id="PF03819"/>
    </source>
</evidence>
<comment type="caution">
    <text evidence="2">The sequence shown here is derived from an EMBL/GenBank/DDBJ whole genome shotgun (WGS) entry which is preliminary data.</text>
</comment>
<dbReference type="GO" id="GO:0006950">
    <property type="term" value="P:response to stress"/>
    <property type="evidence" value="ECO:0007669"/>
    <property type="project" value="UniProtKB-ARBA"/>
</dbReference>
<dbReference type="NCBIfam" id="NF007113">
    <property type="entry name" value="PRK09562.1"/>
    <property type="match status" value="1"/>
</dbReference>
<name>A0A4S3KRE4_9GAMM</name>
<evidence type="ECO:0000313" key="3">
    <source>
        <dbReference type="Proteomes" id="UP000307749"/>
    </source>
</evidence>
<feature type="domain" description="NTP pyrophosphohydrolase MazG-like" evidence="1">
    <location>
        <begin position="32"/>
        <end position="105"/>
    </location>
</feature>
<dbReference type="GO" id="GO:0006203">
    <property type="term" value="P:dGTP catabolic process"/>
    <property type="evidence" value="ECO:0007669"/>
    <property type="project" value="TreeGrafter"/>
</dbReference>
<dbReference type="Gene3D" id="1.10.287.1080">
    <property type="entry name" value="MazG-like"/>
    <property type="match status" value="2"/>
</dbReference>
<dbReference type="GO" id="GO:0046047">
    <property type="term" value="P:TTP catabolic process"/>
    <property type="evidence" value="ECO:0007669"/>
    <property type="project" value="TreeGrafter"/>
</dbReference>
<dbReference type="CDD" id="cd11528">
    <property type="entry name" value="NTP-PPase_MazG_Nterm"/>
    <property type="match status" value="1"/>
</dbReference>